<feature type="compositionally biased region" description="Low complexity" evidence="1">
    <location>
        <begin position="110"/>
        <end position="127"/>
    </location>
</feature>
<sequence length="384" mass="40671">MAHRRAELLHRRRGLLQRAGLFLRAARQVLVALRDLRAGRGHALGVLAHPRHHLGQALAHALEAGHQAGLVTGPGADRAAEVPGGHPLGRRDGLGRLRAELGEQAARQHGAQPGREQAQRQAAQGQRQRGGRCGGLQRLGTGGEQAGLGLRELGHAGAEGVHRGLVAARAELLQQRLGRDLAGAGIAPQRDQTADHLGEAALLGGQLVQPRELRAVVLHQRLQQHDVLVEVLLALAQRLEEGLVAAGDEAAHARLHVDHAQQQLLGLRQHLVGVGVPFHRVEQAGVVDERDGDQRAGEREDGGKRGDEPLLECPVRKHRGTPAVEAGRAGRKGGLGHVAGPRSCPRLSAAGGKTLSEVGLLTTIKSRPSLAADMRPVTPRHRAG</sequence>
<proteinExistence type="predicted"/>
<accession>A0A0K8P4R8</accession>
<evidence type="ECO:0000256" key="1">
    <source>
        <dbReference type="SAM" id="MobiDB-lite"/>
    </source>
</evidence>
<feature type="compositionally biased region" description="Basic and acidic residues" evidence="1">
    <location>
        <begin position="285"/>
        <end position="308"/>
    </location>
</feature>
<reference evidence="2 3" key="2">
    <citation type="journal article" date="2016" name="Science">
        <title>A bacterium that degrades and assimilates poly(ethylene terephthalate).</title>
        <authorList>
            <person name="Yoshida S."/>
            <person name="Hiraga K."/>
            <person name="Takehana T."/>
            <person name="Taniguchi I."/>
            <person name="Yamaji H."/>
            <person name="Maeda Y."/>
            <person name="Toyohara K."/>
            <person name="Miyamoto K."/>
            <person name="Kimura Y."/>
            <person name="Oda K."/>
        </authorList>
    </citation>
    <scope>NUCLEOTIDE SEQUENCE [LARGE SCALE GENOMIC DNA]</scope>
    <source>
        <strain evidence="3">NBRC 110686 / TISTR 2288 / 201-F6</strain>
    </source>
</reference>
<dbReference type="EMBL" id="BBYR01000053">
    <property type="protein sequence ID" value="GAP37648.1"/>
    <property type="molecule type" value="Genomic_DNA"/>
</dbReference>
<feature type="region of interest" description="Disordered" evidence="1">
    <location>
        <begin position="104"/>
        <end position="135"/>
    </location>
</feature>
<protein>
    <submittedName>
        <fullName evidence="2">Uncharacterized protein</fullName>
    </submittedName>
</protein>
<gene>
    <name evidence="2" type="ORF">ISF6_3593</name>
</gene>
<feature type="region of interest" description="Disordered" evidence="1">
    <location>
        <begin position="285"/>
        <end position="350"/>
    </location>
</feature>
<evidence type="ECO:0000313" key="2">
    <source>
        <dbReference type="EMBL" id="GAP37648.1"/>
    </source>
</evidence>
<name>A0A0K8P4R8_PISS1</name>
<organism evidence="2 3">
    <name type="scientific">Piscinibacter sakaiensis</name>
    <name type="common">Ideonella sakaiensis</name>
    <dbReference type="NCBI Taxonomy" id="1547922"/>
    <lineage>
        <taxon>Bacteria</taxon>
        <taxon>Pseudomonadati</taxon>
        <taxon>Pseudomonadota</taxon>
        <taxon>Betaproteobacteria</taxon>
        <taxon>Burkholderiales</taxon>
        <taxon>Sphaerotilaceae</taxon>
        <taxon>Piscinibacter</taxon>
    </lineage>
</organism>
<dbReference type="STRING" id="1547922.ISF6_3593"/>
<dbReference type="Proteomes" id="UP000037660">
    <property type="component" value="Unassembled WGS sequence"/>
</dbReference>
<keyword evidence="3" id="KW-1185">Reference proteome</keyword>
<comment type="caution">
    <text evidence="2">The sequence shown here is derived from an EMBL/GenBank/DDBJ whole genome shotgun (WGS) entry which is preliminary data.</text>
</comment>
<dbReference type="AlphaFoldDB" id="A0A0K8P4R8"/>
<evidence type="ECO:0000313" key="3">
    <source>
        <dbReference type="Proteomes" id="UP000037660"/>
    </source>
</evidence>
<reference evidence="3" key="1">
    <citation type="submission" date="2015-07" db="EMBL/GenBank/DDBJ databases">
        <title>Discovery of a poly(ethylene terephthalate assimilation.</title>
        <authorList>
            <person name="Yoshida S."/>
            <person name="Hiraga K."/>
            <person name="Takehana T."/>
            <person name="Taniguchi I."/>
            <person name="Yamaji H."/>
            <person name="Maeda Y."/>
            <person name="Toyohara K."/>
            <person name="Miyamoto K."/>
            <person name="Kimura Y."/>
            <person name="Oda K."/>
        </authorList>
    </citation>
    <scope>NUCLEOTIDE SEQUENCE [LARGE SCALE GENOMIC DNA]</scope>
    <source>
        <strain evidence="3">NBRC 110686 / TISTR 2288 / 201-F6</strain>
    </source>
</reference>